<evidence type="ECO:0000313" key="3">
    <source>
        <dbReference type="EMBL" id="KAL1526164.1"/>
    </source>
</evidence>
<organism evidence="3 4">
    <name type="scientific">Prymnesium parvum</name>
    <name type="common">Toxic golden alga</name>
    <dbReference type="NCBI Taxonomy" id="97485"/>
    <lineage>
        <taxon>Eukaryota</taxon>
        <taxon>Haptista</taxon>
        <taxon>Haptophyta</taxon>
        <taxon>Prymnesiophyceae</taxon>
        <taxon>Prymnesiales</taxon>
        <taxon>Prymnesiaceae</taxon>
        <taxon>Prymnesium</taxon>
    </lineage>
</organism>
<dbReference type="AlphaFoldDB" id="A0AB34K0V7"/>
<feature type="region of interest" description="Disordered" evidence="2">
    <location>
        <begin position="144"/>
        <end position="195"/>
    </location>
</feature>
<keyword evidence="1" id="KW-0175">Coiled coil</keyword>
<evidence type="ECO:0000313" key="4">
    <source>
        <dbReference type="Proteomes" id="UP001515480"/>
    </source>
</evidence>
<gene>
    <name evidence="3" type="ORF">AB1Y20_014892</name>
</gene>
<comment type="caution">
    <text evidence="3">The sequence shown here is derived from an EMBL/GenBank/DDBJ whole genome shotgun (WGS) entry which is preliminary data.</text>
</comment>
<dbReference type="EMBL" id="JBGBPQ010000003">
    <property type="protein sequence ID" value="KAL1526164.1"/>
    <property type="molecule type" value="Genomic_DNA"/>
</dbReference>
<feature type="coiled-coil region" evidence="1">
    <location>
        <begin position="212"/>
        <end position="321"/>
    </location>
</feature>
<evidence type="ECO:0008006" key="5">
    <source>
        <dbReference type="Google" id="ProtNLM"/>
    </source>
</evidence>
<feature type="coiled-coil region" evidence="1">
    <location>
        <begin position="21"/>
        <end position="48"/>
    </location>
</feature>
<dbReference type="InterPro" id="IPR037696">
    <property type="entry name" value="CCDC77"/>
</dbReference>
<feature type="coiled-coil region" evidence="1">
    <location>
        <begin position="366"/>
        <end position="418"/>
    </location>
</feature>
<evidence type="ECO:0000256" key="1">
    <source>
        <dbReference type="SAM" id="Coils"/>
    </source>
</evidence>
<accession>A0AB34K0V7</accession>
<evidence type="ECO:0000256" key="2">
    <source>
        <dbReference type="SAM" id="MobiDB-lite"/>
    </source>
</evidence>
<keyword evidence="4" id="KW-1185">Reference proteome</keyword>
<proteinExistence type="predicted"/>
<name>A0AB34K0V7_PRYPA</name>
<reference evidence="3 4" key="1">
    <citation type="journal article" date="2024" name="Science">
        <title>Giant polyketide synthase enzymes in the biosynthesis of giant marine polyether toxins.</title>
        <authorList>
            <person name="Fallon T.R."/>
            <person name="Shende V.V."/>
            <person name="Wierzbicki I.H."/>
            <person name="Pendleton A.L."/>
            <person name="Watervoot N.F."/>
            <person name="Auber R.P."/>
            <person name="Gonzalez D.J."/>
            <person name="Wisecaver J.H."/>
            <person name="Moore B.S."/>
        </authorList>
    </citation>
    <scope>NUCLEOTIDE SEQUENCE [LARGE SCALE GENOMIC DNA]</scope>
    <source>
        <strain evidence="3 4">12B1</strain>
    </source>
</reference>
<feature type="compositionally biased region" description="Low complexity" evidence="2">
    <location>
        <begin position="144"/>
        <end position="163"/>
    </location>
</feature>
<sequence>MPCSPSTLAELERVPLSEELLQYYRSRVNESEAELSALTERIDSVAQTHEAQHKAWWEVHQRMNEIADLQKALSDSHVYLWEERERCHRLQAEVDELKLQEVEDRRKIQHLLSLVGPVVQDVMYIRDAPPETITLHPYSRATTSAAPAAAHRNPSHAARAPSGLAPPAPAAPASASSTGVPLSRSGPSTLPSRLSAEGTRVLRTVYLPNEQVDSLLLTIEALRAQLQEQERLGRERVSALLEDRRLRMAEESARRTAESERLQELEQDLARAQTMLVRYTKDFLKLKHEARQKERRHNELVASLTQERDESIRRVDELRQAAALEVQAAVSASKMSGDNYVSLYRQQVSDTERTMGLLKDQHHGLQQALAMRVKELEAVVQRLRQQFRELDERRGLEIEGFNNEVALLQKQVARLELKAYGRKLMERPVEMMAPRATAGAKTSQCARNVRSMKTRIAALEKSMLIDEVV</sequence>
<dbReference type="PANTHER" id="PTHR22091:SF1">
    <property type="entry name" value="COILED-COIL DOMAIN-CONTAINING PROTEIN 77"/>
    <property type="match status" value="1"/>
</dbReference>
<protein>
    <recommendedName>
        <fullName evidence="5">Coiled-coil domain-containing protein 77</fullName>
    </recommendedName>
</protein>
<dbReference type="Proteomes" id="UP001515480">
    <property type="component" value="Unassembled WGS sequence"/>
</dbReference>
<dbReference type="PANTHER" id="PTHR22091">
    <property type="entry name" value="COILED-COIL DOMAIN-CONTAINING PROTEIN 77"/>
    <property type="match status" value="1"/>
</dbReference>